<dbReference type="Gene3D" id="1.10.540.10">
    <property type="entry name" value="Acyl-CoA dehydrogenase/oxidase, N-terminal domain"/>
    <property type="match status" value="1"/>
</dbReference>
<feature type="domain" description="Acyl-CoA dehydrogenase/oxidase N-terminal" evidence="1">
    <location>
        <begin position="18"/>
        <end position="75"/>
    </location>
</feature>
<dbReference type="InterPro" id="IPR045008">
    <property type="entry name" value="ACX4-like"/>
</dbReference>
<dbReference type="GO" id="GO:0006635">
    <property type="term" value="P:fatty acid beta-oxidation"/>
    <property type="evidence" value="ECO:0007669"/>
    <property type="project" value="InterPro"/>
</dbReference>
<proteinExistence type="predicted"/>
<feature type="non-terminal residue" evidence="2">
    <location>
        <position position="75"/>
    </location>
</feature>
<dbReference type="GO" id="GO:0050660">
    <property type="term" value="F:flavin adenine dinucleotide binding"/>
    <property type="evidence" value="ECO:0007669"/>
    <property type="project" value="InterPro"/>
</dbReference>
<sequence>MMSKYEGVDFYNLDQHLTEEELMVRDLVRDWVDEEVLPIIEDYYTKGTFPLELISKIGEMGLFGCNLKGYECAGL</sequence>
<dbReference type="InterPro" id="IPR009100">
    <property type="entry name" value="AcylCoA_DH/oxidase_NM_dom_sf"/>
</dbReference>
<accession>A0A382VSH5</accession>
<dbReference type="SUPFAM" id="SSF56645">
    <property type="entry name" value="Acyl-CoA dehydrogenase NM domain-like"/>
    <property type="match status" value="1"/>
</dbReference>
<dbReference type="InterPro" id="IPR013786">
    <property type="entry name" value="AcylCoA_DH/ox_N"/>
</dbReference>
<dbReference type="PANTHER" id="PTHR43188">
    <property type="entry name" value="ACYL-COENZYME A OXIDASE"/>
    <property type="match status" value="1"/>
</dbReference>
<reference evidence="2" key="1">
    <citation type="submission" date="2018-05" db="EMBL/GenBank/DDBJ databases">
        <authorList>
            <person name="Lanie J.A."/>
            <person name="Ng W.-L."/>
            <person name="Kazmierczak K.M."/>
            <person name="Andrzejewski T.M."/>
            <person name="Davidsen T.M."/>
            <person name="Wayne K.J."/>
            <person name="Tettelin H."/>
            <person name="Glass J.I."/>
            <person name="Rusch D."/>
            <person name="Podicherti R."/>
            <person name="Tsui H.-C.T."/>
            <person name="Winkler M.E."/>
        </authorList>
    </citation>
    <scope>NUCLEOTIDE SEQUENCE</scope>
</reference>
<dbReference type="PANTHER" id="PTHR43188:SF1">
    <property type="entry name" value="ACYL-COA DEHYDROGENASE"/>
    <property type="match status" value="1"/>
</dbReference>
<dbReference type="AlphaFoldDB" id="A0A382VSH5"/>
<dbReference type="EMBL" id="UINC01154284">
    <property type="protein sequence ID" value="SVD49479.1"/>
    <property type="molecule type" value="Genomic_DNA"/>
</dbReference>
<protein>
    <recommendedName>
        <fullName evidence="1">Acyl-CoA dehydrogenase/oxidase N-terminal domain-containing protein</fullName>
    </recommendedName>
</protein>
<dbReference type="InterPro" id="IPR037069">
    <property type="entry name" value="AcylCoA_DH/ox_N_sf"/>
</dbReference>
<name>A0A382VSH5_9ZZZZ</name>
<evidence type="ECO:0000313" key="2">
    <source>
        <dbReference type="EMBL" id="SVD49479.1"/>
    </source>
</evidence>
<evidence type="ECO:0000259" key="1">
    <source>
        <dbReference type="Pfam" id="PF02771"/>
    </source>
</evidence>
<dbReference type="Pfam" id="PF02771">
    <property type="entry name" value="Acyl-CoA_dh_N"/>
    <property type="match status" value="1"/>
</dbReference>
<dbReference type="GO" id="GO:0003995">
    <property type="term" value="F:acyl-CoA dehydrogenase activity"/>
    <property type="evidence" value="ECO:0007669"/>
    <property type="project" value="InterPro"/>
</dbReference>
<organism evidence="2">
    <name type="scientific">marine metagenome</name>
    <dbReference type="NCBI Taxonomy" id="408172"/>
    <lineage>
        <taxon>unclassified sequences</taxon>
        <taxon>metagenomes</taxon>
        <taxon>ecological metagenomes</taxon>
    </lineage>
</organism>
<gene>
    <name evidence="2" type="ORF">METZ01_LOCUS402333</name>
</gene>